<feature type="transmembrane region" description="Helical" evidence="7">
    <location>
        <begin position="117"/>
        <end position="134"/>
    </location>
</feature>
<comment type="caution">
    <text evidence="9">The sequence shown here is derived from an EMBL/GenBank/DDBJ whole genome shotgun (WGS) entry which is preliminary data.</text>
</comment>
<evidence type="ECO:0000256" key="2">
    <source>
        <dbReference type="ARBA" id="ARBA00010792"/>
    </source>
</evidence>
<evidence type="ECO:0000313" key="10">
    <source>
        <dbReference type="Proteomes" id="UP000809621"/>
    </source>
</evidence>
<evidence type="ECO:0000256" key="4">
    <source>
        <dbReference type="ARBA" id="ARBA00022692"/>
    </source>
</evidence>
<protein>
    <submittedName>
        <fullName evidence="9">DedA family protein</fullName>
    </submittedName>
</protein>
<evidence type="ECO:0000256" key="1">
    <source>
        <dbReference type="ARBA" id="ARBA00004651"/>
    </source>
</evidence>
<evidence type="ECO:0000256" key="5">
    <source>
        <dbReference type="ARBA" id="ARBA00022989"/>
    </source>
</evidence>
<keyword evidence="4 7" id="KW-0812">Transmembrane</keyword>
<organism evidence="9 10">
    <name type="scientific">Vibrio ulleungensis</name>
    <dbReference type="NCBI Taxonomy" id="2807619"/>
    <lineage>
        <taxon>Bacteria</taxon>
        <taxon>Pseudomonadati</taxon>
        <taxon>Pseudomonadota</taxon>
        <taxon>Gammaproteobacteria</taxon>
        <taxon>Vibrionales</taxon>
        <taxon>Vibrionaceae</taxon>
        <taxon>Vibrio</taxon>
    </lineage>
</organism>
<name>A0ABS2HFU4_9VIBR</name>
<keyword evidence="6 7" id="KW-0472">Membrane</keyword>
<gene>
    <name evidence="9" type="ORF">JQC93_02610</name>
</gene>
<reference evidence="9 10" key="1">
    <citation type="submission" date="2021-02" db="EMBL/GenBank/DDBJ databases">
        <authorList>
            <person name="Park J.-S."/>
        </authorList>
    </citation>
    <scope>NUCLEOTIDE SEQUENCE [LARGE SCALE GENOMIC DNA]</scope>
    <source>
        <strain evidence="9 10">188UL20-2</strain>
    </source>
</reference>
<evidence type="ECO:0000259" key="8">
    <source>
        <dbReference type="Pfam" id="PF09335"/>
    </source>
</evidence>
<dbReference type="PANTHER" id="PTHR30353:SF11">
    <property type="entry name" value="INNER MEMBRANE PROTEIN YQJA"/>
    <property type="match status" value="1"/>
</dbReference>
<evidence type="ECO:0000256" key="7">
    <source>
        <dbReference type="RuleBase" id="RU367016"/>
    </source>
</evidence>
<accession>A0ABS2HFU4</accession>
<feature type="transmembrane region" description="Helical" evidence="7">
    <location>
        <begin position="146"/>
        <end position="167"/>
    </location>
</feature>
<keyword evidence="3 7" id="KW-1003">Cell membrane</keyword>
<dbReference type="Proteomes" id="UP000809621">
    <property type="component" value="Unassembled WGS sequence"/>
</dbReference>
<keyword evidence="5 7" id="KW-1133">Transmembrane helix</keyword>
<dbReference type="RefSeq" id="WP_205156900.1">
    <property type="nucleotide sequence ID" value="NZ_JAFEUM010000001.1"/>
</dbReference>
<evidence type="ECO:0000313" key="9">
    <source>
        <dbReference type="EMBL" id="MBM7035287.1"/>
    </source>
</evidence>
<dbReference type="PANTHER" id="PTHR30353">
    <property type="entry name" value="INNER MEMBRANE PROTEIN DEDA-RELATED"/>
    <property type="match status" value="1"/>
</dbReference>
<feature type="transmembrane region" description="Helical" evidence="7">
    <location>
        <begin position="22"/>
        <end position="42"/>
    </location>
</feature>
<dbReference type="InterPro" id="IPR032816">
    <property type="entry name" value="VTT_dom"/>
</dbReference>
<evidence type="ECO:0000256" key="6">
    <source>
        <dbReference type="ARBA" id="ARBA00023136"/>
    </source>
</evidence>
<dbReference type="EMBL" id="JAFEUM010000001">
    <property type="protein sequence ID" value="MBM7035287.1"/>
    <property type="molecule type" value="Genomic_DNA"/>
</dbReference>
<feature type="domain" description="VTT" evidence="8">
    <location>
        <begin position="44"/>
        <end position="168"/>
    </location>
</feature>
<dbReference type="InterPro" id="IPR032818">
    <property type="entry name" value="DedA-like"/>
</dbReference>
<feature type="transmembrane region" description="Helical" evidence="7">
    <location>
        <begin position="187"/>
        <end position="208"/>
    </location>
</feature>
<dbReference type="Pfam" id="PF09335">
    <property type="entry name" value="VTT_dom"/>
    <property type="match status" value="1"/>
</dbReference>
<comment type="subcellular location">
    <subcellularLocation>
        <location evidence="1 7">Cell membrane</location>
        <topology evidence="1 7">Multi-pass membrane protein</topology>
    </subcellularLocation>
</comment>
<proteinExistence type="inferred from homology"/>
<evidence type="ECO:0000256" key="3">
    <source>
        <dbReference type="ARBA" id="ARBA00022475"/>
    </source>
</evidence>
<keyword evidence="10" id="KW-1185">Reference proteome</keyword>
<feature type="transmembrane region" description="Helical" evidence="7">
    <location>
        <begin position="49"/>
        <end position="71"/>
    </location>
</feature>
<sequence>MQEILSAIWVQDFNALLQVNSLHILLLLLGIVLFLESSFVFLPLPGDGLVLFVGGLIGIGAIEFSHALILLSSAAFTGSIVAYLQGRWLQGTSFIKRTERTLPDDALAKTKRLLSKYGFLALFVSRFIPFVRVLTPMLMGISKLNLLRTVVTSLTSAITWVLTLLLTGKYLMRHPFIADHQDMITKWFLIGSFLLMLSAFIALFIRFFRAKNNPQHLA</sequence>
<comment type="similarity">
    <text evidence="2 7">Belongs to the DedA family.</text>
</comment>